<keyword evidence="8 11" id="KW-0675">Receptor</keyword>
<dbReference type="GO" id="GO:0005886">
    <property type="term" value="C:plasma membrane"/>
    <property type="evidence" value="ECO:0007669"/>
    <property type="project" value="UniProtKB-SubCell"/>
</dbReference>
<dbReference type="PROSITE" id="PS00237">
    <property type="entry name" value="G_PROTEIN_RECEP_F1_1"/>
    <property type="match status" value="1"/>
</dbReference>
<keyword evidence="7" id="KW-1015">Disulfide bond</keyword>
<dbReference type="OMA" id="WAALPPC"/>
<evidence type="ECO:0000256" key="11">
    <source>
        <dbReference type="RuleBase" id="RU000688"/>
    </source>
</evidence>
<comment type="subcellular location">
    <subcellularLocation>
        <location evidence="1">Cell membrane</location>
        <topology evidence="1">Multi-pass membrane protein</topology>
    </subcellularLocation>
</comment>
<keyword evidence="15" id="KW-1185">Reference proteome</keyword>
<proteinExistence type="inferred from homology"/>
<keyword evidence="9" id="KW-0325">Glycoprotein</keyword>
<evidence type="ECO:0000256" key="5">
    <source>
        <dbReference type="ARBA" id="ARBA00023040"/>
    </source>
</evidence>
<protein>
    <submittedName>
        <fullName evidence="14">Motilin receptor</fullName>
    </submittedName>
</protein>
<keyword evidence="3 11" id="KW-0812">Transmembrane</keyword>
<evidence type="ECO:0000313" key="15">
    <source>
        <dbReference type="Proteomes" id="UP000694545"/>
    </source>
</evidence>
<evidence type="ECO:0000256" key="8">
    <source>
        <dbReference type="ARBA" id="ARBA00023170"/>
    </source>
</evidence>
<dbReference type="GO" id="GO:0008528">
    <property type="term" value="F:G protein-coupled peptide receptor activity"/>
    <property type="evidence" value="ECO:0007669"/>
    <property type="project" value="TreeGrafter"/>
</dbReference>
<gene>
    <name evidence="14" type="primary">MLNR</name>
</gene>
<feature type="transmembrane region" description="Helical" evidence="12">
    <location>
        <begin position="156"/>
        <end position="178"/>
    </location>
</feature>
<feature type="transmembrane region" description="Helical" evidence="12">
    <location>
        <begin position="114"/>
        <end position="135"/>
    </location>
</feature>
<evidence type="ECO:0000259" key="13">
    <source>
        <dbReference type="PROSITE" id="PS50262"/>
    </source>
</evidence>
<keyword evidence="4 12" id="KW-1133">Transmembrane helix</keyword>
<evidence type="ECO:0000256" key="10">
    <source>
        <dbReference type="ARBA" id="ARBA00023224"/>
    </source>
</evidence>
<evidence type="ECO:0000256" key="9">
    <source>
        <dbReference type="ARBA" id="ARBA00023180"/>
    </source>
</evidence>
<evidence type="ECO:0000256" key="2">
    <source>
        <dbReference type="ARBA" id="ARBA00022475"/>
    </source>
</evidence>
<feature type="transmembrane region" description="Helical" evidence="12">
    <location>
        <begin position="74"/>
        <end position="94"/>
    </location>
</feature>
<keyword evidence="6 12" id="KW-0472">Membrane</keyword>
<feature type="transmembrane region" description="Helical" evidence="12">
    <location>
        <begin position="217"/>
        <end position="238"/>
    </location>
</feature>
<reference evidence="14" key="1">
    <citation type="submission" date="2025-08" db="UniProtKB">
        <authorList>
            <consortium name="Ensembl"/>
        </authorList>
    </citation>
    <scope>IDENTIFICATION</scope>
</reference>
<dbReference type="PANTHER" id="PTHR24243">
    <property type="entry name" value="G-PROTEIN COUPLED RECEPTOR"/>
    <property type="match status" value="1"/>
</dbReference>
<evidence type="ECO:0000256" key="4">
    <source>
        <dbReference type="ARBA" id="ARBA00022989"/>
    </source>
</evidence>
<dbReference type="PRINTS" id="PR01417">
    <property type="entry name" value="GHSRECEPTOR"/>
</dbReference>
<dbReference type="PRINTS" id="PR00237">
    <property type="entry name" value="GPCRRHODOPSN"/>
</dbReference>
<keyword evidence="10 11" id="KW-0807">Transducer</keyword>
<dbReference type="InterPro" id="IPR017452">
    <property type="entry name" value="GPCR_Rhodpsn_7TM"/>
</dbReference>
<dbReference type="Pfam" id="PF00001">
    <property type="entry name" value="7tm_1"/>
    <property type="match status" value="1"/>
</dbReference>
<dbReference type="PANTHER" id="PTHR24243:SF3">
    <property type="entry name" value="MOTILIN RECEPTOR"/>
    <property type="match status" value="1"/>
</dbReference>
<evidence type="ECO:0000313" key="14">
    <source>
        <dbReference type="Ensembl" id="ENSVKKP00000011693.1"/>
    </source>
</evidence>
<dbReference type="Ensembl" id="ENSVKKT00000011972.1">
    <property type="protein sequence ID" value="ENSVKKP00000011693.1"/>
    <property type="gene ID" value="ENSVKKG00000008114.1"/>
</dbReference>
<dbReference type="PROSITE" id="PS50262">
    <property type="entry name" value="G_PROTEIN_RECEP_F1_2"/>
    <property type="match status" value="1"/>
</dbReference>
<organism evidence="14 15">
    <name type="scientific">Varanus komodoensis</name>
    <name type="common">Komodo dragon</name>
    <dbReference type="NCBI Taxonomy" id="61221"/>
    <lineage>
        <taxon>Eukaryota</taxon>
        <taxon>Metazoa</taxon>
        <taxon>Chordata</taxon>
        <taxon>Craniata</taxon>
        <taxon>Vertebrata</taxon>
        <taxon>Euteleostomi</taxon>
        <taxon>Lepidosauria</taxon>
        <taxon>Squamata</taxon>
        <taxon>Bifurcata</taxon>
        <taxon>Unidentata</taxon>
        <taxon>Episquamata</taxon>
        <taxon>Toxicofera</taxon>
        <taxon>Anguimorpha</taxon>
        <taxon>Paleoanguimorpha</taxon>
        <taxon>Varanoidea</taxon>
        <taxon>Varanidae</taxon>
        <taxon>Varanus</taxon>
    </lineage>
</organism>
<dbReference type="Gene3D" id="1.20.1070.10">
    <property type="entry name" value="Rhodopsin 7-helix transmembrane proteins"/>
    <property type="match status" value="1"/>
</dbReference>
<dbReference type="Proteomes" id="UP000694545">
    <property type="component" value="Unplaced"/>
</dbReference>
<evidence type="ECO:0000256" key="6">
    <source>
        <dbReference type="ARBA" id="ARBA00023136"/>
    </source>
</evidence>
<comment type="similarity">
    <text evidence="11">Belongs to the G-protein coupled receptor 1 family.</text>
</comment>
<dbReference type="InterPro" id="IPR003905">
    <property type="entry name" value="GHS-R/MTLR"/>
</dbReference>
<keyword evidence="2" id="KW-1003">Cell membrane</keyword>
<feature type="domain" description="G-protein coupled receptors family 1 profile" evidence="13">
    <location>
        <begin position="55"/>
        <end position="315"/>
    </location>
</feature>
<accession>A0A8D2JJN0</accession>
<keyword evidence="5 11" id="KW-0297">G-protein coupled receptor</keyword>
<name>A0A8D2JJN0_VARKO</name>
<evidence type="ECO:0000256" key="7">
    <source>
        <dbReference type="ARBA" id="ARBA00023157"/>
    </source>
</evidence>
<evidence type="ECO:0000256" key="1">
    <source>
        <dbReference type="ARBA" id="ARBA00004651"/>
    </source>
</evidence>
<reference evidence="14" key="2">
    <citation type="submission" date="2025-09" db="UniProtKB">
        <authorList>
            <consortium name="Ensembl"/>
        </authorList>
    </citation>
    <scope>IDENTIFICATION</scope>
</reference>
<feature type="transmembrane region" description="Helical" evidence="12">
    <location>
        <begin position="37"/>
        <end position="62"/>
    </location>
</feature>
<dbReference type="InterPro" id="IPR000276">
    <property type="entry name" value="GPCR_Rhodpsn"/>
</dbReference>
<evidence type="ECO:0000256" key="3">
    <source>
        <dbReference type="ARBA" id="ARBA00022692"/>
    </source>
</evidence>
<sequence>MGSSNISSLSACQEQNTEAWMLPSCNEYLCPLLPLRLLIPVTAVCLALLVLGVGGNVLTVVVTSYSRELRNTTSLYLGSLAVSDLLLLLLGLPLDLYRLWRPDRWVLGTMLCQVWHWSGEACAYCSILHLTALTAERYIAICFPLRAKLLVTQRRVKALLLVLWTVASLSAAPFLFLVGVQQVGNISSDGGFRRECGPTTYAQETGLLGTMLGVTTLYFVLPCLCLYILHGLIARELLRASKAHLGGASYRNHQQTLRMLVVLVLAFVICWLPFHIGRMIYINPTNSNMMYFSQYFNIFALQLFYLSASINPILYNFASKKYRAAIYKLLVTTKSTERASTITKETLVWKARTNHLLPGETKGI</sequence>
<dbReference type="SMART" id="SM01381">
    <property type="entry name" value="7TM_GPCR_Srsx"/>
    <property type="match status" value="1"/>
</dbReference>
<feature type="transmembrane region" description="Helical" evidence="12">
    <location>
        <begin position="296"/>
        <end position="318"/>
    </location>
</feature>
<dbReference type="SUPFAM" id="SSF81321">
    <property type="entry name" value="Family A G protein-coupled receptor-like"/>
    <property type="match status" value="1"/>
</dbReference>
<evidence type="ECO:0000256" key="12">
    <source>
        <dbReference type="SAM" id="Phobius"/>
    </source>
</evidence>
<dbReference type="AlphaFoldDB" id="A0A8D2JJN0"/>
<feature type="transmembrane region" description="Helical" evidence="12">
    <location>
        <begin position="259"/>
        <end position="276"/>
    </location>
</feature>